<feature type="transmembrane region" description="Helical" evidence="5">
    <location>
        <begin position="157"/>
        <end position="178"/>
    </location>
</feature>
<dbReference type="InterPro" id="IPR044772">
    <property type="entry name" value="NO3_transporter"/>
</dbReference>
<evidence type="ECO:0000256" key="3">
    <source>
        <dbReference type="ARBA" id="ARBA00022989"/>
    </source>
</evidence>
<feature type="transmembrane region" description="Helical" evidence="5">
    <location>
        <begin position="29"/>
        <end position="49"/>
    </location>
</feature>
<protein>
    <submittedName>
        <fullName evidence="6">High affinity nitrate transporter 2.5-like protein</fullName>
    </submittedName>
</protein>
<dbReference type="GO" id="GO:0015112">
    <property type="term" value="F:nitrate transmembrane transporter activity"/>
    <property type="evidence" value="ECO:0007669"/>
    <property type="project" value="InterPro"/>
</dbReference>
<comment type="subcellular location">
    <subcellularLocation>
        <location evidence="1">Membrane</location>
        <topology evidence="1">Multi-pass membrane protein</topology>
    </subcellularLocation>
</comment>
<dbReference type="PANTHER" id="PTHR23515">
    <property type="entry name" value="HIGH-AFFINITY NITRATE TRANSPORTER 2.3"/>
    <property type="match status" value="1"/>
</dbReference>
<dbReference type="EMBL" id="SWLB01000023">
    <property type="protein sequence ID" value="KAF3323625.1"/>
    <property type="molecule type" value="Genomic_DNA"/>
</dbReference>
<evidence type="ECO:0000313" key="7">
    <source>
        <dbReference type="Proteomes" id="UP000623129"/>
    </source>
</evidence>
<name>A0A833VF71_9POAL</name>
<reference evidence="6" key="1">
    <citation type="submission" date="2020-01" db="EMBL/GenBank/DDBJ databases">
        <title>Genome sequence of Kobresia littledalei, the first chromosome-level genome in the family Cyperaceae.</title>
        <authorList>
            <person name="Qu G."/>
        </authorList>
    </citation>
    <scope>NUCLEOTIDE SEQUENCE</scope>
    <source>
        <strain evidence="6">C.B.Clarke</strain>
        <tissue evidence="6">Leaf</tissue>
    </source>
</reference>
<dbReference type="Proteomes" id="UP000623129">
    <property type="component" value="Unassembled WGS sequence"/>
</dbReference>
<gene>
    <name evidence="6" type="ORF">FCM35_KLT12356</name>
</gene>
<feature type="transmembrane region" description="Helical" evidence="5">
    <location>
        <begin position="184"/>
        <end position="212"/>
    </location>
</feature>
<dbReference type="InterPro" id="IPR036259">
    <property type="entry name" value="MFS_trans_sf"/>
</dbReference>
<sequence>MGSGVAQVVMPLAYSLLHIGVMDSMAGRVVFLLPAGLQIATALAAFFFAQDFPQGDFSVVRKKKQIQKRGIRNFWEIVKEGIGDYRSWILALTYGYRTSPLTIEAVIAMFFRERFIMGMEAAGAAAACFGVINIVSRPIGGMASDELGENFGMRGRLWGLWLVQTIGGVMCFLLGRVSDEGASLGLTVVMLVVFAFFVQAASGLTFGVVPFVSER</sequence>
<evidence type="ECO:0000256" key="5">
    <source>
        <dbReference type="SAM" id="Phobius"/>
    </source>
</evidence>
<dbReference type="AlphaFoldDB" id="A0A833VF71"/>
<comment type="caution">
    <text evidence="6">The sequence shown here is derived from an EMBL/GenBank/DDBJ whole genome shotgun (WGS) entry which is preliminary data.</text>
</comment>
<evidence type="ECO:0000256" key="1">
    <source>
        <dbReference type="ARBA" id="ARBA00004141"/>
    </source>
</evidence>
<keyword evidence="4 5" id="KW-0472">Membrane</keyword>
<dbReference type="Gene3D" id="1.20.1250.20">
    <property type="entry name" value="MFS general substrate transporter like domains"/>
    <property type="match status" value="1"/>
</dbReference>
<keyword evidence="2 5" id="KW-0812">Transmembrane</keyword>
<evidence type="ECO:0000256" key="2">
    <source>
        <dbReference type="ARBA" id="ARBA00022692"/>
    </source>
</evidence>
<keyword evidence="7" id="KW-1185">Reference proteome</keyword>
<accession>A0A833VF71</accession>
<keyword evidence="3 5" id="KW-1133">Transmembrane helix</keyword>
<proteinExistence type="predicted"/>
<dbReference type="SUPFAM" id="SSF103473">
    <property type="entry name" value="MFS general substrate transporter"/>
    <property type="match status" value="1"/>
</dbReference>
<evidence type="ECO:0000313" key="6">
    <source>
        <dbReference type="EMBL" id="KAF3323625.1"/>
    </source>
</evidence>
<feature type="transmembrane region" description="Helical" evidence="5">
    <location>
        <begin position="115"/>
        <end position="136"/>
    </location>
</feature>
<organism evidence="6 7">
    <name type="scientific">Carex littledalei</name>
    <dbReference type="NCBI Taxonomy" id="544730"/>
    <lineage>
        <taxon>Eukaryota</taxon>
        <taxon>Viridiplantae</taxon>
        <taxon>Streptophyta</taxon>
        <taxon>Embryophyta</taxon>
        <taxon>Tracheophyta</taxon>
        <taxon>Spermatophyta</taxon>
        <taxon>Magnoliopsida</taxon>
        <taxon>Liliopsida</taxon>
        <taxon>Poales</taxon>
        <taxon>Cyperaceae</taxon>
        <taxon>Cyperoideae</taxon>
        <taxon>Cariceae</taxon>
        <taxon>Carex</taxon>
        <taxon>Carex subgen. Euthyceras</taxon>
    </lineage>
</organism>
<evidence type="ECO:0000256" key="4">
    <source>
        <dbReference type="ARBA" id="ARBA00023136"/>
    </source>
</evidence>
<dbReference type="GO" id="GO:0016020">
    <property type="term" value="C:membrane"/>
    <property type="evidence" value="ECO:0007669"/>
    <property type="project" value="UniProtKB-SubCell"/>
</dbReference>
<dbReference type="OrthoDB" id="434240at2759"/>